<dbReference type="AlphaFoldDB" id="A0A9P0A568"/>
<dbReference type="Pfam" id="PF00248">
    <property type="entry name" value="Aldo_ket_red"/>
    <property type="match status" value="1"/>
</dbReference>
<dbReference type="InterPro" id="IPR023210">
    <property type="entry name" value="NADP_OxRdtase_dom"/>
</dbReference>
<accession>A0A9P0A568</accession>
<dbReference type="EMBL" id="OU963863">
    <property type="protein sequence ID" value="CAH0384438.1"/>
    <property type="molecule type" value="Genomic_DNA"/>
</dbReference>
<sequence length="351" mass="39570">MSVETFTQEFHDESSVRKMSYRTLGRTNLQVSKLSLGGGPFGGLYEASAETEGTEIILSALKLGINYLDTAPHYGLGRSEKFFGKVLKKVPRKAFYISTKVGHYDNFFDFSAKSVVASLEKSLSLLGLSCVDIVYIHDIEFAPSLDYIISETIPALLKMKEKNKLRFIGASAYPVSILKNLCEISDQIDVVLSYSRYTLFDSTLENYLPFFKSKNIGVVNASCTGMGLLSTVGPQTWHPATDHLKEICHKAVAETLADNVELGKLAVYFCLQKSYISSCLVGMGSTKILKLNLDAAFNNISDEEKQVLNRIKQRYFDGENYHWEEPDLNVYKKQIETCHKYKYKYESFMNL</sequence>
<reference evidence="2" key="1">
    <citation type="submission" date="2021-12" db="EMBL/GenBank/DDBJ databases">
        <authorList>
            <person name="King R."/>
        </authorList>
    </citation>
    <scope>NUCLEOTIDE SEQUENCE</scope>
</reference>
<organism evidence="2 3">
    <name type="scientific">Bemisia tabaci</name>
    <name type="common">Sweetpotato whitefly</name>
    <name type="synonym">Aleurodes tabaci</name>
    <dbReference type="NCBI Taxonomy" id="7038"/>
    <lineage>
        <taxon>Eukaryota</taxon>
        <taxon>Metazoa</taxon>
        <taxon>Ecdysozoa</taxon>
        <taxon>Arthropoda</taxon>
        <taxon>Hexapoda</taxon>
        <taxon>Insecta</taxon>
        <taxon>Pterygota</taxon>
        <taxon>Neoptera</taxon>
        <taxon>Paraneoptera</taxon>
        <taxon>Hemiptera</taxon>
        <taxon>Sternorrhyncha</taxon>
        <taxon>Aleyrodoidea</taxon>
        <taxon>Aleyrodidae</taxon>
        <taxon>Aleyrodinae</taxon>
        <taxon>Bemisia</taxon>
    </lineage>
</organism>
<gene>
    <name evidence="2" type="ORF">BEMITA_LOCUS3763</name>
</gene>
<dbReference type="Proteomes" id="UP001152759">
    <property type="component" value="Chromosome 2"/>
</dbReference>
<evidence type="ECO:0000259" key="1">
    <source>
        <dbReference type="Pfam" id="PF00248"/>
    </source>
</evidence>
<keyword evidence="3" id="KW-1185">Reference proteome</keyword>
<name>A0A9P0A568_BEMTA</name>
<dbReference type="GO" id="GO:0005829">
    <property type="term" value="C:cytosol"/>
    <property type="evidence" value="ECO:0007669"/>
    <property type="project" value="TreeGrafter"/>
</dbReference>
<evidence type="ECO:0000313" key="2">
    <source>
        <dbReference type="EMBL" id="CAH0384438.1"/>
    </source>
</evidence>
<dbReference type="PANTHER" id="PTHR42686">
    <property type="entry name" value="GH17980P-RELATED"/>
    <property type="match status" value="1"/>
</dbReference>
<dbReference type="CDD" id="cd19163">
    <property type="entry name" value="AKR_galDH"/>
    <property type="match status" value="1"/>
</dbReference>
<dbReference type="InterPro" id="IPR036812">
    <property type="entry name" value="NAD(P)_OxRdtase_dom_sf"/>
</dbReference>
<proteinExistence type="predicted"/>
<dbReference type="InterPro" id="IPR020471">
    <property type="entry name" value="AKR"/>
</dbReference>
<feature type="domain" description="NADP-dependent oxidoreductase" evidence="1">
    <location>
        <begin position="33"/>
        <end position="308"/>
    </location>
</feature>
<dbReference type="InterPro" id="IPR044479">
    <property type="entry name" value="LGALDH-like"/>
</dbReference>
<dbReference type="GO" id="GO:0010349">
    <property type="term" value="F:L-galactose dehydrogenase activity"/>
    <property type="evidence" value="ECO:0007669"/>
    <property type="project" value="InterPro"/>
</dbReference>
<dbReference type="Gene3D" id="3.20.20.100">
    <property type="entry name" value="NADP-dependent oxidoreductase domain"/>
    <property type="match status" value="1"/>
</dbReference>
<dbReference type="KEGG" id="btab:109043618"/>
<evidence type="ECO:0000313" key="3">
    <source>
        <dbReference type="Proteomes" id="UP001152759"/>
    </source>
</evidence>
<dbReference type="PANTHER" id="PTHR42686:SF1">
    <property type="entry name" value="GH17980P-RELATED"/>
    <property type="match status" value="1"/>
</dbReference>
<dbReference type="SUPFAM" id="SSF51430">
    <property type="entry name" value="NAD(P)-linked oxidoreductase"/>
    <property type="match status" value="1"/>
</dbReference>
<protein>
    <recommendedName>
        <fullName evidence="1">NADP-dependent oxidoreductase domain-containing protein</fullName>
    </recommendedName>
</protein>